<keyword evidence="5 12" id="KW-0520">NAD</keyword>
<dbReference type="PANTHER" id="PTHR32092:SF6">
    <property type="entry name" value="ALPHA-GALACTOSIDASE"/>
    <property type="match status" value="1"/>
</dbReference>
<evidence type="ECO:0000256" key="3">
    <source>
        <dbReference type="ARBA" id="ARBA00022723"/>
    </source>
</evidence>
<dbReference type="EMBL" id="RBZU01000014">
    <property type="protein sequence ID" value="RKP46551.1"/>
    <property type="molecule type" value="Genomic_DNA"/>
</dbReference>
<keyword evidence="6 10" id="KW-0464">Manganese</keyword>
<dbReference type="InterPro" id="IPR022616">
    <property type="entry name" value="Glyco_hydro_4_C"/>
</dbReference>
<evidence type="ECO:0000313" key="14">
    <source>
        <dbReference type="EMBL" id="RKP46551.1"/>
    </source>
</evidence>
<comment type="similarity">
    <text evidence="2 12">Belongs to the glycosyl hydrolase 4 family.</text>
</comment>
<keyword evidence="10" id="KW-0533">Nickel</keyword>
<comment type="caution">
    <text evidence="14">The sequence shown here is derived from an EMBL/GenBank/DDBJ whole genome shotgun (WGS) entry which is preliminary data.</text>
</comment>
<accession>A0A494XA81</accession>
<evidence type="ECO:0000256" key="11">
    <source>
        <dbReference type="PIRSR" id="PIRSR601088-4"/>
    </source>
</evidence>
<keyword evidence="10" id="KW-0170">Cobalt</keyword>
<reference evidence="14 15" key="1">
    <citation type="submission" date="2018-10" db="EMBL/GenBank/DDBJ databases">
        <title>Robbsia sp. DHC34, isolated from soil.</title>
        <authorList>
            <person name="Gao Z.-H."/>
            <person name="Qiu L.-H."/>
        </authorList>
    </citation>
    <scope>NUCLEOTIDE SEQUENCE [LARGE SCALE GENOMIC DNA]</scope>
    <source>
        <strain evidence="14 15">DHC34</strain>
    </source>
</reference>
<protein>
    <submittedName>
        <fullName evidence="14">Alpha-glucosidase/alpha-galactosidase</fullName>
    </submittedName>
</protein>
<dbReference type="NCBIfam" id="NF011657">
    <property type="entry name" value="PRK15076.1"/>
    <property type="match status" value="1"/>
</dbReference>
<comment type="cofactor">
    <cofactor evidence="12">
        <name>NAD(+)</name>
        <dbReference type="ChEBI" id="CHEBI:57540"/>
    </cofactor>
    <text evidence="12">Binds 1 NAD(+) per subunit.</text>
</comment>
<dbReference type="Pfam" id="PF11975">
    <property type="entry name" value="Glyco_hydro_4C"/>
    <property type="match status" value="1"/>
</dbReference>
<dbReference type="InterPro" id="IPR001088">
    <property type="entry name" value="Glyco_hydro_4"/>
</dbReference>
<gene>
    <name evidence="14" type="ORF">D7S86_23890</name>
</gene>
<dbReference type="SUPFAM" id="SSF51735">
    <property type="entry name" value="NAD(P)-binding Rossmann-fold domains"/>
    <property type="match status" value="1"/>
</dbReference>
<feature type="site" description="Increases basicity of active site Tyr" evidence="11">
    <location>
        <position position="136"/>
    </location>
</feature>
<evidence type="ECO:0000256" key="4">
    <source>
        <dbReference type="ARBA" id="ARBA00022801"/>
    </source>
</evidence>
<feature type="binding site" evidence="10">
    <location>
        <position position="196"/>
    </location>
    <ligand>
        <name>Mn(2+)</name>
        <dbReference type="ChEBI" id="CHEBI:29035"/>
    </ligand>
</feature>
<evidence type="ECO:0000256" key="5">
    <source>
        <dbReference type="ARBA" id="ARBA00023027"/>
    </source>
</evidence>
<dbReference type="InterPro" id="IPR015955">
    <property type="entry name" value="Lactate_DH/Glyco_Ohase_4_C"/>
</dbReference>
<keyword evidence="8 12" id="KW-0326">Glycosidase</keyword>
<evidence type="ECO:0000256" key="1">
    <source>
        <dbReference type="ARBA" id="ARBA00001936"/>
    </source>
</evidence>
<dbReference type="GO" id="GO:0046872">
    <property type="term" value="F:metal ion binding"/>
    <property type="evidence" value="ECO:0007669"/>
    <property type="project" value="UniProtKB-KW"/>
</dbReference>
<dbReference type="Gene3D" id="3.90.1820.10">
    <property type="entry name" value="AglA-like glucosidase"/>
    <property type="match status" value="1"/>
</dbReference>
<dbReference type="SUPFAM" id="SSF56327">
    <property type="entry name" value="LDH C-terminal domain-like"/>
    <property type="match status" value="1"/>
</dbReference>
<evidence type="ECO:0000256" key="10">
    <source>
        <dbReference type="PIRSR" id="PIRSR601088-3"/>
    </source>
</evidence>
<keyword evidence="4 12" id="KW-0378">Hydrolase</keyword>
<dbReference type="GO" id="GO:0005975">
    <property type="term" value="P:carbohydrate metabolic process"/>
    <property type="evidence" value="ECO:0007669"/>
    <property type="project" value="InterPro"/>
</dbReference>
<evidence type="ECO:0000259" key="13">
    <source>
        <dbReference type="Pfam" id="PF11975"/>
    </source>
</evidence>
<name>A0A494XA81_9BURK</name>
<dbReference type="InterPro" id="IPR053715">
    <property type="entry name" value="GH4_Enzyme_sf"/>
</dbReference>
<evidence type="ECO:0000256" key="7">
    <source>
        <dbReference type="ARBA" id="ARBA00023277"/>
    </source>
</evidence>
<feature type="domain" description="Glycosyl hydrolase family 4 C-terminal" evidence="13">
    <location>
        <begin position="222"/>
        <end position="441"/>
    </location>
</feature>
<evidence type="ECO:0000256" key="8">
    <source>
        <dbReference type="ARBA" id="ARBA00023295"/>
    </source>
</evidence>
<dbReference type="GO" id="GO:0004553">
    <property type="term" value="F:hydrolase activity, hydrolyzing O-glycosyl compounds"/>
    <property type="evidence" value="ECO:0007669"/>
    <property type="project" value="InterPro"/>
</dbReference>
<feature type="binding site" evidence="10">
    <location>
        <position position="227"/>
    </location>
    <ligand>
        <name>Mn(2+)</name>
        <dbReference type="ChEBI" id="CHEBI:29035"/>
    </ligand>
</feature>
<dbReference type="GO" id="GO:0016616">
    <property type="term" value="F:oxidoreductase activity, acting on the CH-OH group of donors, NAD or NADP as acceptor"/>
    <property type="evidence" value="ECO:0007669"/>
    <property type="project" value="InterPro"/>
</dbReference>
<dbReference type="AlphaFoldDB" id="A0A494XA81"/>
<keyword evidence="10" id="KW-0408">Iron</keyword>
<evidence type="ECO:0000256" key="12">
    <source>
        <dbReference type="RuleBase" id="RU361152"/>
    </source>
</evidence>
<sequence length="522" mass="58316">MHIAPGADGPHRRAICLTISRERILTARFKIAIIGAGSVGFTRTLVKDLLSAPALQDIEIALTDINEHNLSMIRQILDRIVEVNHFPTRITATTDRRRALDGARYVINCVRTGGLEAFADDIRIPLKYGVDQCVGDTICAGGIMYGQRSVRAILDFCADIRTMAEPGVRLLNYANPMAMNTWAAIDHGGVDTIGLCHGVQHGWRQIGEVLGAENPNDVEYICSGINHQTWYVDVRYKGRRVTRDELIEGFERHPVYSQQEKVRIDVLKRFGVYSTESNGHLSEYLPWYRKRPEETKRWIDLSEWIHGETGGYLRVCTEGRNWFEEEFPRYLAEAETPLDPSKRSDEHASHIIEALETGKVYRGHFNVKNRGLVTNLAQDAIVETTGFVDRFGLNMVAGITLPDPCATICEASINVQRMAVKAAVNGDVDLLKLAMLNDPLTGAICTPDEVWQMADEMLVAQAKWLPQYAHAIDAAKARLAKHSVATRDWQGAASLPVRSVEQMREDRAKRHGGVAPDQQVVA</sequence>
<dbReference type="Proteomes" id="UP000270342">
    <property type="component" value="Unassembled WGS sequence"/>
</dbReference>
<dbReference type="CDD" id="cd05297">
    <property type="entry name" value="GH4_alpha_glucosidase_galactosidase"/>
    <property type="match status" value="1"/>
</dbReference>
<dbReference type="PRINTS" id="PR00732">
    <property type="entry name" value="GLHYDRLASE4"/>
</dbReference>
<dbReference type="PANTHER" id="PTHR32092">
    <property type="entry name" value="6-PHOSPHO-BETA-GLUCOSIDASE-RELATED"/>
    <property type="match status" value="1"/>
</dbReference>
<evidence type="ECO:0000256" key="6">
    <source>
        <dbReference type="ARBA" id="ARBA00023211"/>
    </source>
</evidence>
<evidence type="ECO:0000313" key="15">
    <source>
        <dbReference type="Proteomes" id="UP000270342"/>
    </source>
</evidence>
<keyword evidence="7" id="KW-0119">Carbohydrate metabolism</keyword>
<evidence type="ECO:0000256" key="2">
    <source>
        <dbReference type="ARBA" id="ARBA00010141"/>
    </source>
</evidence>
<dbReference type="OrthoDB" id="9767022at2"/>
<keyword evidence="15" id="KW-1185">Reference proteome</keyword>
<dbReference type="Pfam" id="PF02056">
    <property type="entry name" value="Glyco_hydro_4"/>
    <property type="match status" value="1"/>
</dbReference>
<comment type="cofactor">
    <cofactor evidence="1">
        <name>Mn(2+)</name>
        <dbReference type="ChEBI" id="CHEBI:29035"/>
    </cofactor>
</comment>
<keyword evidence="3 10" id="KW-0479">Metal-binding</keyword>
<evidence type="ECO:0000256" key="9">
    <source>
        <dbReference type="PIRSR" id="PIRSR601088-2"/>
    </source>
</evidence>
<dbReference type="InterPro" id="IPR036291">
    <property type="entry name" value="NAD(P)-bd_dom_sf"/>
</dbReference>
<organism evidence="14 15">
    <name type="scientific">Pararobbsia silviterrae</name>
    <dbReference type="NCBI Taxonomy" id="1792498"/>
    <lineage>
        <taxon>Bacteria</taxon>
        <taxon>Pseudomonadati</taxon>
        <taxon>Pseudomonadota</taxon>
        <taxon>Betaproteobacteria</taxon>
        <taxon>Burkholderiales</taxon>
        <taxon>Burkholderiaceae</taxon>
        <taxon>Pararobbsia</taxon>
    </lineage>
</organism>
<proteinExistence type="inferred from homology"/>
<feature type="binding site" evidence="9">
    <location>
        <position position="175"/>
    </location>
    <ligand>
        <name>substrate</name>
    </ligand>
</feature>